<dbReference type="SUPFAM" id="SSF54001">
    <property type="entry name" value="Cysteine proteinases"/>
    <property type="match status" value="1"/>
</dbReference>
<name>A0A4R5VRB8_9BACI</name>
<keyword evidence="4" id="KW-0378">Hydrolase</keyword>
<protein>
    <submittedName>
        <fullName evidence="9">Peptidase</fullName>
    </submittedName>
</protein>
<feature type="signal peptide" evidence="7">
    <location>
        <begin position="1"/>
        <end position="27"/>
    </location>
</feature>
<reference evidence="9 10" key="1">
    <citation type="submission" date="2019-03" db="EMBL/GenBank/DDBJ databases">
        <title>Bacillus niacini sp. nov. a Nicotinate-Metabolizing Mesophile Isolated from Soil.</title>
        <authorList>
            <person name="Zhang G."/>
        </authorList>
    </citation>
    <scope>NUCLEOTIDE SEQUENCE [LARGE SCALE GENOMIC DNA]</scope>
    <source>
        <strain evidence="9 10">WN066</strain>
    </source>
</reference>
<keyword evidence="2" id="KW-0645">Protease</keyword>
<keyword evidence="3 7" id="KW-0732">Signal</keyword>
<gene>
    <name evidence="9" type="ORF">E2K98_15120</name>
</gene>
<dbReference type="PANTHER" id="PTHR47053:SF1">
    <property type="entry name" value="MUREIN DD-ENDOPEPTIDASE MEPH-RELATED"/>
    <property type="match status" value="1"/>
</dbReference>
<evidence type="ECO:0000256" key="2">
    <source>
        <dbReference type="ARBA" id="ARBA00022670"/>
    </source>
</evidence>
<feature type="domain" description="NlpC/P60" evidence="8">
    <location>
        <begin position="235"/>
        <end position="362"/>
    </location>
</feature>
<keyword evidence="5" id="KW-0788">Thiol protease</keyword>
<dbReference type="Gene3D" id="6.10.250.3150">
    <property type="match status" value="1"/>
</dbReference>
<dbReference type="GO" id="GO:0006508">
    <property type="term" value="P:proteolysis"/>
    <property type="evidence" value="ECO:0007669"/>
    <property type="project" value="UniProtKB-KW"/>
</dbReference>
<dbReference type="PANTHER" id="PTHR47053">
    <property type="entry name" value="MUREIN DD-ENDOPEPTIDASE MEPH-RELATED"/>
    <property type="match status" value="1"/>
</dbReference>
<dbReference type="InterPro" id="IPR038765">
    <property type="entry name" value="Papain-like_cys_pep_sf"/>
</dbReference>
<dbReference type="InterPro" id="IPR000064">
    <property type="entry name" value="NLP_P60_dom"/>
</dbReference>
<dbReference type="Pfam" id="PF24568">
    <property type="entry name" value="CC_PcsB"/>
    <property type="match status" value="1"/>
</dbReference>
<organism evidence="9 10">
    <name type="scientific">Bacillus salipaludis</name>
    <dbReference type="NCBI Taxonomy" id="2547811"/>
    <lineage>
        <taxon>Bacteria</taxon>
        <taxon>Bacillati</taxon>
        <taxon>Bacillota</taxon>
        <taxon>Bacilli</taxon>
        <taxon>Bacillales</taxon>
        <taxon>Bacillaceae</taxon>
        <taxon>Bacillus</taxon>
    </lineage>
</organism>
<sequence>MNLIRFMFIMLSSIVFLAIGTIPKAFADTELPYHPTEDLPPIVQNTPNDFSLKKVNQSIQKNKKELEEANLQAKTTKSQVKKLKKKILQLKDSMKKRNKVLKERAKAYQQNGGNLQYLDVLLGSTNIKDFVERAGAVSTVVIADKELLNQQAEENKEYENKKHSLKDKLAELDDLKASLTNRKTELKAQREQYKKLAEIQKATSKKLAQIHKATSKKPIPKSMKTLENFQTAPVKGSIQTVIKAGYKYIGNSVYIFGGGRNASDIANGWFDCSGFVHWAFGQAGIEIGSSTDSLKNEGKQVPFDEIQPGDLVFFDTYKKDGHVGIYIGNGKFIGSQNNTGVAIEDLSKGYWKQTFNGRVVRI</sequence>
<dbReference type="GO" id="GO:0008234">
    <property type="term" value="F:cysteine-type peptidase activity"/>
    <property type="evidence" value="ECO:0007669"/>
    <property type="project" value="UniProtKB-KW"/>
</dbReference>
<proteinExistence type="inferred from homology"/>
<dbReference type="InterPro" id="IPR057309">
    <property type="entry name" value="PcsB_CC"/>
</dbReference>
<evidence type="ECO:0000259" key="8">
    <source>
        <dbReference type="PROSITE" id="PS51935"/>
    </source>
</evidence>
<feature type="coiled-coil region" evidence="6">
    <location>
        <begin position="141"/>
        <end position="203"/>
    </location>
</feature>
<evidence type="ECO:0000256" key="5">
    <source>
        <dbReference type="ARBA" id="ARBA00022807"/>
    </source>
</evidence>
<evidence type="ECO:0000256" key="6">
    <source>
        <dbReference type="SAM" id="Coils"/>
    </source>
</evidence>
<dbReference type="AlphaFoldDB" id="A0A4R5VRB8"/>
<comment type="similarity">
    <text evidence="1">Belongs to the peptidase C40 family.</text>
</comment>
<dbReference type="Gene3D" id="3.90.1720.10">
    <property type="entry name" value="endopeptidase domain like (from Nostoc punctiforme)"/>
    <property type="match status" value="1"/>
</dbReference>
<feature type="coiled-coil region" evidence="6">
    <location>
        <begin position="52"/>
        <end position="111"/>
    </location>
</feature>
<evidence type="ECO:0000256" key="4">
    <source>
        <dbReference type="ARBA" id="ARBA00022801"/>
    </source>
</evidence>
<accession>A0A4R5VRB8</accession>
<dbReference type="Pfam" id="PF00877">
    <property type="entry name" value="NLPC_P60"/>
    <property type="match status" value="1"/>
</dbReference>
<evidence type="ECO:0000256" key="3">
    <source>
        <dbReference type="ARBA" id="ARBA00022729"/>
    </source>
</evidence>
<dbReference type="InterPro" id="IPR051202">
    <property type="entry name" value="Peptidase_C40"/>
</dbReference>
<dbReference type="Proteomes" id="UP000295132">
    <property type="component" value="Unassembled WGS sequence"/>
</dbReference>
<dbReference type="PROSITE" id="PS51935">
    <property type="entry name" value="NLPC_P60"/>
    <property type="match status" value="1"/>
</dbReference>
<evidence type="ECO:0000313" key="9">
    <source>
        <dbReference type="EMBL" id="TDK61034.1"/>
    </source>
</evidence>
<evidence type="ECO:0000256" key="7">
    <source>
        <dbReference type="SAM" id="SignalP"/>
    </source>
</evidence>
<dbReference type="EMBL" id="SMYO01000006">
    <property type="protein sequence ID" value="TDK61034.1"/>
    <property type="molecule type" value="Genomic_DNA"/>
</dbReference>
<evidence type="ECO:0000313" key="10">
    <source>
        <dbReference type="Proteomes" id="UP000295132"/>
    </source>
</evidence>
<evidence type="ECO:0000256" key="1">
    <source>
        <dbReference type="ARBA" id="ARBA00007074"/>
    </source>
</evidence>
<comment type="caution">
    <text evidence="9">The sequence shown here is derived from an EMBL/GenBank/DDBJ whole genome shotgun (WGS) entry which is preliminary data.</text>
</comment>
<keyword evidence="6" id="KW-0175">Coiled coil</keyword>
<feature type="chain" id="PRO_5020478869" evidence="7">
    <location>
        <begin position="28"/>
        <end position="362"/>
    </location>
</feature>